<sequence length="245" mass="28205">MLTTEYTEEEVYLALKNMGTTKALEADGFPALFFQKFWHIIGRESLEALNITILISKIRHPSNLTNFCLISVCMVLYKMISKMVANRFQKVLDCCIDEAHNAFVSRRLIMDNVLLAYEILHTADRKSFIALKLDMNKAYDCVEWLFVRSMMLISFMNCISTILYLVIMSGEKGEIFKPTRGLRLSSLMRLEKQDGSLKGAKSINTPDRDRNSVSQILNVRVSKIPKKYIKLSNMMRRGNSGLFKY</sequence>
<comment type="caution">
    <text evidence="2">The sequence shown here is derived from an EMBL/GenBank/DDBJ whole genome shotgun (WGS) entry which is preliminary data.</text>
</comment>
<name>A0A5B6WYR8_9ROSI</name>
<dbReference type="AlphaFoldDB" id="A0A5B6WYR8"/>
<evidence type="ECO:0000313" key="2">
    <source>
        <dbReference type="EMBL" id="KAA3486234.1"/>
    </source>
</evidence>
<dbReference type="InterPro" id="IPR052343">
    <property type="entry name" value="Retrotransposon-Effector_Assoc"/>
</dbReference>
<dbReference type="PANTHER" id="PTHR46890:SF48">
    <property type="entry name" value="RNA-DIRECTED DNA POLYMERASE"/>
    <property type="match status" value="1"/>
</dbReference>
<keyword evidence="1" id="KW-0472">Membrane</keyword>
<keyword evidence="2" id="KW-0548">Nucleotidyltransferase</keyword>
<proteinExistence type="predicted"/>
<keyword evidence="1" id="KW-0812">Transmembrane</keyword>
<protein>
    <submittedName>
        <fullName evidence="2">Reverse transcriptase</fullName>
    </submittedName>
</protein>
<accession>A0A5B6WYR8</accession>
<keyword evidence="2" id="KW-0695">RNA-directed DNA polymerase</keyword>
<dbReference type="OrthoDB" id="1937198at2759"/>
<organism evidence="2 3">
    <name type="scientific">Gossypium australe</name>
    <dbReference type="NCBI Taxonomy" id="47621"/>
    <lineage>
        <taxon>Eukaryota</taxon>
        <taxon>Viridiplantae</taxon>
        <taxon>Streptophyta</taxon>
        <taxon>Embryophyta</taxon>
        <taxon>Tracheophyta</taxon>
        <taxon>Spermatophyta</taxon>
        <taxon>Magnoliopsida</taxon>
        <taxon>eudicotyledons</taxon>
        <taxon>Gunneridae</taxon>
        <taxon>Pentapetalae</taxon>
        <taxon>rosids</taxon>
        <taxon>malvids</taxon>
        <taxon>Malvales</taxon>
        <taxon>Malvaceae</taxon>
        <taxon>Malvoideae</taxon>
        <taxon>Gossypium</taxon>
    </lineage>
</organism>
<gene>
    <name evidence="2" type="ORF">EPI10_030166</name>
</gene>
<feature type="transmembrane region" description="Helical" evidence="1">
    <location>
        <begin position="145"/>
        <end position="167"/>
    </location>
</feature>
<keyword evidence="1" id="KW-1133">Transmembrane helix</keyword>
<evidence type="ECO:0000256" key="1">
    <source>
        <dbReference type="SAM" id="Phobius"/>
    </source>
</evidence>
<reference evidence="3" key="1">
    <citation type="journal article" date="2019" name="Plant Biotechnol. J.">
        <title>Genome sequencing of the Australian wild diploid species Gossypium australe highlights disease resistance and delayed gland morphogenesis.</title>
        <authorList>
            <person name="Cai Y."/>
            <person name="Cai X."/>
            <person name="Wang Q."/>
            <person name="Wang P."/>
            <person name="Zhang Y."/>
            <person name="Cai C."/>
            <person name="Xu Y."/>
            <person name="Wang K."/>
            <person name="Zhou Z."/>
            <person name="Wang C."/>
            <person name="Geng S."/>
            <person name="Li B."/>
            <person name="Dong Q."/>
            <person name="Hou Y."/>
            <person name="Wang H."/>
            <person name="Ai P."/>
            <person name="Liu Z."/>
            <person name="Yi F."/>
            <person name="Sun M."/>
            <person name="An G."/>
            <person name="Cheng J."/>
            <person name="Zhang Y."/>
            <person name="Shi Q."/>
            <person name="Xie Y."/>
            <person name="Shi X."/>
            <person name="Chang Y."/>
            <person name="Huang F."/>
            <person name="Chen Y."/>
            <person name="Hong S."/>
            <person name="Mi L."/>
            <person name="Sun Q."/>
            <person name="Zhang L."/>
            <person name="Zhou B."/>
            <person name="Peng R."/>
            <person name="Zhang X."/>
            <person name="Liu F."/>
        </authorList>
    </citation>
    <scope>NUCLEOTIDE SEQUENCE [LARGE SCALE GENOMIC DNA]</scope>
    <source>
        <strain evidence="3">cv. PA1801</strain>
    </source>
</reference>
<keyword evidence="3" id="KW-1185">Reference proteome</keyword>
<evidence type="ECO:0000313" key="3">
    <source>
        <dbReference type="Proteomes" id="UP000325315"/>
    </source>
</evidence>
<dbReference type="Proteomes" id="UP000325315">
    <property type="component" value="Unassembled WGS sequence"/>
</dbReference>
<dbReference type="GO" id="GO:0003964">
    <property type="term" value="F:RNA-directed DNA polymerase activity"/>
    <property type="evidence" value="ECO:0007669"/>
    <property type="project" value="UniProtKB-KW"/>
</dbReference>
<dbReference type="PANTHER" id="PTHR46890">
    <property type="entry name" value="NON-LTR RETROLELEMENT REVERSE TRANSCRIPTASE-LIKE PROTEIN-RELATED"/>
    <property type="match status" value="1"/>
</dbReference>
<keyword evidence="2" id="KW-0808">Transferase</keyword>
<dbReference type="EMBL" id="SMMG02000001">
    <property type="protein sequence ID" value="KAA3486234.1"/>
    <property type="molecule type" value="Genomic_DNA"/>
</dbReference>